<dbReference type="InterPro" id="IPR023393">
    <property type="entry name" value="START-like_dom_sf"/>
</dbReference>
<gene>
    <name evidence="1" type="ORF">WDZ17_17195</name>
</gene>
<name>A0ABU8RPP5_9ACTN</name>
<protein>
    <recommendedName>
        <fullName evidence="3">Polyketide cyclase/dehydrase/lipid transport protein</fullName>
    </recommendedName>
</protein>
<dbReference type="Gene3D" id="3.30.530.20">
    <property type="match status" value="1"/>
</dbReference>
<keyword evidence="2" id="KW-1185">Reference proteome</keyword>
<dbReference type="SUPFAM" id="SSF55961">
    <property type="entry name" value="Bet v1-like"/>
    <property type="match status" value="1"/>
</dbReference>
<evidence type="ECO:0000313" key="1">
    <source>
        <dbReference type="EMBL" id="MEJ5947030.1"/>
    </source>
</evidence>
<evidence type="ECO:0008006" key="3">
    <source>
        <dbReference type="Google" id="ProtNLM"/>
    </source>
</evidence>
<dbReference type="RefSeq" id="WP_339576403.1">
    <property type="nucleotide sequence ID" value="NZ_JBBIAA010000057.1"/>
</dbReference>
<accession>A0ABU8RPP5</accession>
<comment type="caution">
    <text evidence="1">The sequence shown here is derived from an EMBL/GenBank/DDBJ whole genome shotgun (WGS) entry which is preliminary data.</text>
</comment>
<dbReference type="Proteomes" id="UP001387100">
    <property type="component" value="Unassembled WGS sequence"/>
</dbReference>
<evidence type="ECO:0000313" key="2">
    <source>
        <dbReference type="Proteomes" id="UP001387100"/>
    </source>
</evidence>
<organism evidence="1 2">
    <name type="scientific">Pseudokineococcus basanitobsidens</name>
    <dbReference type="NCBI Taxonomy" id="1926649"/>
    <lineage>
        <taxon>Bacteria</taxon>
        <taxon>Bacillati</taxon>
        <taxon>Actinomycetota</taxon>
        <taxon>Actinomycetes</taxon>
        <taxon>Kineosporiales</taxon>
        <taxon>Kineosporiaceae</taxon>
        <taxon>Pseudokineococcus</taxon>
    </lineage>
</organism>
<dbReference type="EMBL" id="JBBIAA010000057">
    <property type="protein sequence ID" value="MEJ5947030.1"/>
    <property type="molecule type" value="Genomic_DNA"/>
</dbReference>
<sequence>MPSAPGAARSLVDAVRGVAEKAAAAVGHRSPPVQQTLTVGRPPEEVAALWRDPAAVRQVLGDVGTVVVDRGAGAHGDRWTWRLVRPGSDEPVQWRTALADGGVPRTLRWADPDEGSERPAELVVVLRDAPQGLGTEQVVRLDLPVPGLAAGAAALMLGYRARALLLTGEVPTMTPQPAGRGRAR</sequence>
<reference evidence="1 2" key="1">
    <citation type="journal article" date="2017" name="Int. J. Syst. Evol. Microbiol.">
        <title>Pseudokineococcus basanitobsidens sp. nov., isolated from volcanic rock.</title>
        <authorList>
            <person name="Lee D.W."/>
            <person name="Park M.Y."/>
            <person name="Kim J.J."/>
            <person name="Kim B.S."/>
        </authorList>
    </citation>
    <scope>NUCLEOTIDE SEQUENCE [LARGE SCALE GENOMIC DNA]</scope>
    <source>
        <strain evidence="1 2">DSM 103726</strain>
    </source>
</reference>
<proteinExistence type="predicted"/>